<dbReference type="AlphaFoldDB" id="A0A183JBW2"/>
<evidence type="ECO:0000313" key="3">
    <source>
        <dbReference type="WBParaSite" id="SCUD_0000016801-mRNA-1"/>
    </source>
</evidence>
<dbReference type="EMBL" id="UZAK01000093">
    <property type="protein sequence ID" value="VDO59916.1"/>
    <property type="molecule type" value="Genomic_DNA"/>
</dbReference>
<evidence type="ECO:0000313" key="2">
    <source>
        <dbReference type="Proteomes" id="UP000279833"/>
    </source>
</evidence>
<reference evidence="1 2" key="2">
    <citation type="submission" date="2018-11" db="EMBL/GenBank/DDBJ databases">
        <authorList>
            <consortium name="Pathogen Informatics"/>
        </authorList>
    </citation>
    <scope>NUCLEOTIDE SEQUENCE [LARGE SCALE GENOMIC DNA]</scope>
    <source>
        <strain evidence="1">Dakar</strain>
        <strain evidence="2">Dakar, Senegal</strain>
    </source>
</reference>
<proteinExistence type="predicted"/>
<reference evidence="3" key="1">
    <citation type="submission" date="2016-06" db="UniProtKB">
        <authorList>
            <consortium name="WormBaseParasite"/>
        </authorList>
    </citation>
    <scope>IDENTIFICATION</scope>
</reference>
<protein>
    <submittedName>
        <fullName evidence="3">Copine domain-containing protein</fullName>
    </submittedName>
</protein>
<dbReference type="Proteomes" id="UP000279833">
    <property type="component" value="Unassembled WGS sequence"/>
</dbReference>
<gene>
    <name evidence="1" type="ORF">SCUD_LOCUS169</name>
</gene>
<evidence type="ECO:0000313" key="1">
    <source>
        <dbReference type="EMBL" id="VDO59916.1"/>
    </source>
</evidence>
<dbReference type="WBParaSite" id="SCUD_0000016801-mRNA-1">
    <property type="protein sequence ID" value="SCUD_0000016801-mRNA-1"/>
    <property type="gene ID" value="SCUD_0000016801"/>
</dbReference>
<name>A0A183JBW2_9TREM</name>
<organism evidence="3">
    <name type="scientific">Schistosoma curassoni</name>
    <dbReference type="NCBI Taxonomy" id="6186"/>
    <lineage>
        <taxon>Eukaryota</taxon>
        <taxon>Metazoa</taxon>
        <taxon>Spiralia</taxon>
        <taxon>Lophotrochozoa</taxon>
        <taxon>Platyhelminthes</taxon>
        <taxon>Trematoda</taxon>
        <taxon>Digenea</taxon>
        <taxon>Strigeidida</taxon>
        <taxon>Schistosomatoidea</taxon>
        <taxon>Schistosomatidae</taxon>
        <taxon>Schistosoma</taxon>
    </lineage>
</organism>
<keyword evidence="2" id="KW-1185">Reference proteome</keyword>
<accession>A0A183JBW2</accession>
<sequence length="75" mass="8096">MNAASLPNKTYKLRELGNANKAHLIGISVTCIASQFSDQELAAPGTSLIRNDRKNRNWGWGSRVHTILLGGTSSS</sequence>